<evidence type="ECO:0000313" key="4">
    <source>
        <dbReference type="EMBL" id="CCH57228.1"/>
    </source>
</evidence>
<feature type="domain" description="Glycosyl transferase family 1" evidence="2">
    <location>
        <begin position="171"/>
        <end position="305"/>
    </location>
</feature>
<proteinExistence type="predicted"/>
<dbReference type="eggNOG" id="COG0438">
    <property type="taxonomic scope" value="Bacteria"/>
</dbReference>
<keyword evidence="1 4" id="KW-0808">Transferase</keyword>
<comment type="caution">
    <text evidence="4">The sequence shown here is derived from an EMBL/GenBank/DDBJ whole genome shotgun (WGS) entry which is preliminary data.</text>
</comment>
<name>I2GTJ9_9BACT</name>
<reference evidence="4 5" key="1">
    <citation type="journal article" date="2012" name="J. Bacteriol.">
        <title>Genome Sequence of the Filamentous Bacterium Fibrisoma limi BUZ 3T.</title>
        <authorList>
            <person name="Filippini M."/>
            <person name="Qi W."/>
            <person name="Jaenicke S."/>
            <person name="Goesmann A."/>
            <person name="Smits T.H."/>
            <person name="Bagheri H.C."/>
        </authorList>
    </citation>
    <scope>NUCLEOTIDE SEQUENCE [LARGE SCALE GENOMIC DNA]</scope>
    <source>
        <strain evidence="5">BUZ 3T</strain>
    </source>
</reference>
<dbReference type="Gene3D" id="3.40.50.2000">
    <property type="entry name" value="Glycogen Phosphorylase B"/>
    <property type="match status" value="2"/>
</dbReference>
<dbReference type="Pfam" id="PF00534">
    <property type="entry name" value="Glycos_transf_1"/>
    <property type="match status" value="1"/>
</dbReference>
<dbReference type="PANTHER" id="PTHR46401">
    <property type="entry name" value="GLYCOSYLTRANSFERASE WBBK-RELATED"/>
    <property type="match status" value="1"/>
</dbReference>
<dbReference type="Proteomes" id="UP000009309">
    <property type="component" value="Unassembled WGS sequence"/>
</dbReference>
<dbReference type="RefSeq" id="WP_009285789.1">
    <property type="nucleotide sequence ID" value="NZ_CAIT01000010.1"/>
</dbReference>
<dbReference type="AlphaFoldDB" id="I2GTJ9"/>
<dbReference type="InterPro" id="IPR028098">
    <property type="entry name" value="Glyco_trans_4-like_N"/>
</dbReference>
<protein>
    <submittedName>
        <fullName evidence="4">Glycosyl transferase group 1</fullName>
    </submittedName>
</protein>
<dbReference type="EMBL" id="CAIT01000010">
    <property type="protein sequence ID" value="CCH57228.1"/>
    <property type="molecule type" value="Genomic_DNA"/>
</dbReference>
<feature type="domain" description="Glycosyltransferase subfamily 4-like N-terminal" evidence="3">
    <location>
        <begin position="54"/>
        <end position="160"/>
    </location>
</feature>
<accession>I2GTJ9</accession>
<gene>
    <name evidence="4" type="primary">mtfB</name>
    <name evidence="4" type="ORF">BN8_06635</name>
</gene>
<dbReference type="InterPro" id="IPR001296">
    <property type="entry name" value="Glyco_trans_1"/>
</dbReference>
<evidence type="ECO:0000313" key="5">
    <source>
        <dbReference type="Proteomes" id="UP000009309"/>
    </source>
</evidence>
<organism evidence="4 5">
    <name type="scientific">Fibrisoma limi BUZ 3</name>
    <dbReference type="NCBI Taxonomy" id="1185876"/>
    <lineage>
        <taxon>Bacteria</taxon>
        <taxon>Pseudomonadati</taxon>
        <taxon>Bacteroidota</taxon>
        <taxon>Cytophagia</taxon>
        <taxon>Cytophagales</taxon>
        <taxon>Spirosomataceae</taxon>
        <taxon>Fibrisoma</taxon>
    </lineage>
</organism>
<dbReference type="PANTHER" id="PTHR46401:SF2">
    <property type="entry name" value="GLYCOSYLTRANSFERASE WBBK-RELATED"/>
    <property type="match status" value="1"/>
</dbReference>
<sequence length="348" mass="39788">MPHLFLDTERMANLASGMGQFCLHLGNELVRQKPADWQITFLVSREQVGIFGSSVDYLVATRWRRVWHPWTFDVWHCPYQNSRFTPMRKTALVYTILDLNYLSLPEYSAKRKARQKARYQQLVNQAAAVTTISSYVAEDVRKQLVVPPTTPVEVIYLGMDKPKDIVSSFTVKPDGPFLFFIGMLQAYKNVHAMLPLLEAFPNYRLVLAGPDDKPYVQELRDQATRMGVADRLIIPGPVDEATKWWLYANCDAFLFPSLHEGFGLPVIEAMSFGKPVFCSTLSSVPEVGGSEAFYFPAFDPETVVKVFQVGMETYDNDPEMPARIMEHSRKFRWELTAAAYWNLYQSVV</sequence>
<evidence type="ECO:0000256" key="1">
    <source>
        <dbReference type="ARBA" id="ARBA00022679"/>
    </source>
</evidence>
<dbReference type="SUPFAM" id="SSF53756">
    <property type="entry name" value="UDP-Glycosyltransferase/glycogen phosphorylase"/>
    <property type="match status" value="1"/>
</dbReference>
<dbReference type="GO" id="GO:0016757">
    <property type="term" value="F:glycosyltransferase activity"/>
    <property type="evidence" value="ECO:0007669"/>
    <property type="project" value="InterPro"/>
</dbReference>
<keyword evidence="5" id="KW-1185">Reference proteome</keyword>
<dbReference type="CDD" id="cd03809">
    <property type="entry name" value="GT4_MtfB-like"/>
    <property type="match status" value="1"/>
</dbReference>
<dbReference type="Pfam" id="PF13439">
    <property type="entry name" value="Glyco_transf_4"/>
    <property type="match status" value="1"/>
</dbReference>
<evidence type="ECO:0000259" key="2">
    <source>
        <dbReference type="Pfam" id="PF00534"/>
    </source>
</evidence>
<evidence type="ECO:0000259" key="3">
    <source>
        <dbReference type="Pfam" id="PF13439"/>
    </source>
</evidence>
<dbReference type="STRING" id="1185876.BN8_06635"/>
<dbReference type="OrthoDB" id="9801609at2"/>